<evidence type="ECO:0000313" key="4">
    <source>
        <dbReference type="Proteomes" id="UP000198397"/>
    </source>
</evidence>
<keyword evidence="4" id="KW-1185">Reference proteome</keyword>
<accession>A0A238W7I9</accession>
<feature type="region of interest" description="Disordered" evidence="1">
    <location>
        <begin position="1"/>
        <end position="34"/>
    </location>
</feature>
<organism evidence="3 4">
    <name type="scientific">Halorubrum vacuolatum</name>
    <name type="common">Natronobacterium vacuolatum</name>
    <dbReference type="NCBI Taxonomy" id="63740"/>
    <lineage>
        <taxon>Archaea</taxon>
        <taxon>Methanobacteriati</taxon>
        <taxon>Methanobacteriota</taxon>
        <taxon>Stenosarchaea group</taxon>
        <taxon>Halobacteria</taxon>
        <taxon>Halobacteriales</taxon>
        <taxon>Haloferacaceae</taxon>
        <taxon>Halorubrum</taxon>
    </lineage>
</organism>
<protein>
    <submittedName>
        <fullName evidence="3">ACT domain-containing protein</fullName>
    </submittedName>
</protein>
<dbReference type="CDD" id="cd04886">
    <property type="entry name" value="ACT_ThrD-II-like"/>
    <property type="match status" value="1"/>
</dbReference>
<dbReference type="OrthoDB" id="60296at2157"/>
<dbReference type="PROSITE" id="PS51671">
    <property type="entry name" value="ACT"/>
    <property type="match status" value="1"/>
</dbReference>
<dbReference type="Gene3D" id="3.30.70.260">
    <property type="match status" value="1"/>
</dbReference>
<proteinExistence type="predicted"/>
<evidence type="ECO:0000256" key="1">
    <source>
        <dbReference type="SAM" id="MobiDB-lite"/>
    </source>
</evidence>
<evidence type="ECO:0000313" key="3">
    <source>
        <dbReference type="EMBL" id="SNR42512.1"/>
    </source>
</evidence>
<reference evidence="3 4" key="1">
    <citation type="submission" date="2017-06" db="EMBL/GenBank/DDBJ databases">
        <authorList>
            <person name="Kim H.J."/>
            <person name="Triplett B.A."/>
        </authorList>
    </citation>
    <scope>NUCLEOTIDE SEQUENCE [LARGE SCALE GENOMIC DNA]</scope>
    <source>
        <strain evidence="3 4">DSM 8800</strain>
    </source>
</reference>
<dbReference type="InterPro" id="IPR002912">
    <property type="entry name" value="ACT_dom"/>
</dbReference>
<evidence type="ECO:0000259" key="2">
    <source>
        <dbReference type="PROSITE" id="PS51671"/>
    </source>
</evidence>
<dbReference type="EMBL" id="FZNQ01000006">
    <property type="protein sequence ID" value="SNR42512.1"/>
    <property type="molecule type" value="Genomic_DNA"/>
</dbReference>
<dbReference type="Proteomes" id="UP000198397">
    <property type="component" value="Unassembled WGS sequence"/>
</dbReference>
<feature type="domain" description="ACT" evidence="2">
    <location>
        <begin position="36"/>
        <end position="112"/>
    </location>
</feature>
<gene>
    <name evidence="3" type="ORF">SAMN06264855_1068</name>
</gene>
<dbReference type="AlphaFoldDB" id="A0A238W7I9"/>
<dbReference type="InterPro" id="IPR044561">
    <property type="entry name" value="ACT_ThrD-II-like"/>
</dbReference>
<dbReference type="SUPFAM" id="SSF55021">
    <property type="entry name" value="ACT-like"/>
    <property type="match status" value="1"/>
</dbReference>
<dbReference type="RefSeq" id="WP_089384438.1">
    <property type="nucleotide sequence ID" value="NZ_FZNQ01000006.1"/>
</dbReference>
<sequence length="200" mass="20954">MTAPEFDGVDGVDPALGSASDPSPDGGHSPEPSTHTVRLELVDEPGQLLAALQPIADSGGNLLSIYHERGNKTPRGRIPVEVDFEATEERFEAIVEALREAGVNVMQAGTEEYAEELTVVVFGHLIDTDLSDTLTRIEGCASASVADVSLAAPRGTEDVSSARLRLEARAGETAAALEAVRSIAEEKGLRVVEPLAGVEA</sequence>
<name>A0A238W7I9_HALVU</name>
<dbReference type="InterPro" id="IPR045865">
    <property type="entry name" value="ACT-like_dom_sf"/>
</dbReference>